<dbReference type="InterPro" id="IPR058951">
    <property type="entry name" value="WHD_Rad26_CSB-like"/>
</dbReference>
<feature type="domain" description="Helicase ATP-binding" evidence="14">
    <location>
        <begin position="2"/>
        <end position="175"/>
    </location>
</feature>
<dbReference type="CDD" id="cd18000">
    <property type="entry name" value="DEXHc_ERCC6"/>
    <property type="match status" value="1"/>
</dbReference>
<proteinExistence type="inferred from homology"/>
<evidence type="ECO:0000256" key="13">
    <source>
        <dbReference type="ARBA" id="ARBA00079118"/>
    </source>
</evidence>
<dbReference type="Pfam" id="PF00271">
    <property type="entry name" value="Helicase_C"/>
    <property type="match status" value="1"/>
</dbReference>
<dbReference type="FunFam" id="3.40.50.300:FF:000863">
    <property type="entry name" value="DNA excision repair protein ERCC-6"/>
    <property type="match status" value="1"/>
</dbReference>
<dbReference type="Pfam" id="PF00176">
    <property type="entry name" value="SNF2-rel_dom"/>
    <property type="match status" value="1"/>
</dbReference>
<dbReference type="GO" id="GO:0005524">
    <property type="term" value="F:ATP binding"/>
    <property type="evidence" value="ECO:0007669"/>
    <property type="project" value="UniProtKB-KW"/>
</dbReference>
<dbReference type="Gene3D" id="3.40.50.10810">
    <property type="entry name" value="Tandem AAA-ATPase domain"/>
    <property type="match status" value="1"/>
</dbReference>
<evidence type="ECO:0000313" key="17">
    <source>
        <dbReference type="EnsemblMetazoa" id="CapteP20149"/>
    </source>
</evidence>
<evidence type="ECO:0000256" key="11">
    <source>
        <dbReference type="ARBA" id="ARBA00071998"/>
    </source>
</evidence>
<dbReference type="Gene3D" id="3.40.50.300">
    <property type="entry name" value="P-loop containing nucleotide triphosphate hydrolases"/>
    <property type="match status" value="1"/>
</dbReference>
<comment type="similarity">
    <text evidence="2">Belongs to the SNF2/RAD54 helicase family.</text>
</comment>
<dbReference type="GO" id="GO:0016787">
    <property type="term" value="F:hydrolase activity"/>
    <property type="evidence" value="ECO:0007669"/>
    <property type="project" value="UniProtKB-KW"/>
</dbReference>
<dbReference type="SMART" id="SM00490">
    <property type="entry name" value="HELICc"/>
    <property type="match status" value="1"/>
</dbReference>
<dbReference type="EMBL" id="KB303150">
    <property type="protein sequence ID" value="ELU03433.1"/>
    <property type="molecule type" value="Genomic_DNA"/>
</dbReference>
<evidence type="ECO:0000256" key="10">
    <source>
        <dbReference type="ARBA" id="ARBA00023242"/>
    </source>
</evidence>
<evidence type="ECO:0000256" key="1">
    <source>
        <dbReference type="ARBA" id="ARBA00004123"/>
    </source>
</evidence>
<evidence type="ECO:0000256" key="12">
    <source>
        <dbReference type="ARBA" id="ARBA00076356"/>
    </source>
</evidence>
<dbReference type="InterPro" id="IPR050496">
    <property type="entry name" value="SNF2_RAD54_helicase_repair"/>
</dbReference>
<accession>R7UI37</accession>
<reference evidence="16 18" key="2">
    <citation type="journal article" date="2013" name="Nature">
        <title>Insights into bilaterian evolution from three spiralian genomes.</title>
        <authorList>
            <person name="Simakov O."/>
            <person name="Marletaz F."/>
            <person name="Cho S.J."/>
            <person name="Edsinger-Gonzales E."/>
            <person name="Havlak P."/>
            <person name="Hellsten U."/>
            <person name="Kuo D.H."/>
            <person name="Larsson T."/>
            <person name="Lv J."/>
            <person name="Arendt D."/>
            <person name="Savage R."/>
            <person name="Osoegawa K."/>
            <person name="de Jong P."/>
            <person name="Grimwood J."/>
            <person name="Chapman J.A."/>
            <person name="Shapiro H."/>
            <person name="Aerts A."/>
            <person name="Otillar R.P."/>
            <person name="Terry A.Y."/>
            <person name="Boore J.L."/>
            <person name="Grigoriev I.V."/>
            <person name="Lindberg D.R."/>
            <person name="Seaver E.C."/>
            <person name="Weisblat D.A."/>
            <person name="Putnam N.H."/>
            <person name="Rokhsar D.S."/>
        </authorList>
    </citation>
    <scope>NUCLEOTIDE SEQUENCE</scope>
    <source>
        <strain evidence="16 18">I ESC-2004</strain>
    </source>
</reference>
<dbReference type="PROSITE" id="PS51192">
    <property type="entry name" value="HELICASE_ATP_BIND_1"/>
    <property type="match status" value="1"/>
</dbReference>
<evidence type="ECO:0000256" key="7">
    <source>
        <dbReference type="ARBA" id="ARBA00022840"/>
    </source>
</evidence>
<reference evidence="17" key="3">
    <citation type="submission" date="2015-06" db="UniProtKB">
        <authorList>
            <consortium name="EnsemblMetazoa"/>
        </authorList>
    </citation>
    <scope>IDENTIFICATION</scope>
</reference>
<reference evidence="18" key="1">
    <citation type="submission" date="2012-12" db="EMBL/GenBank/DDBJ databases">
        <authorList>
            <person name="Hellsten U."/>
            <person name="Grimwood J."/>
            <person name="Chapman J.A."/>
            <person name="Shapiro H."/>
            <person name="Aerts A."/>
            <person name="Otillar R.P."/>
            <person name="Terry A.Y."/>
            <person name="Boore J.L."/>
            <person name="Simakov O."/>
            <person name="Marletaz F."/>
            <person name="Cho S.-J."/>
            <person name="Edsinger-Gonzales E."/>
            <person name="Havlak P."/>
            <person name="Kuo D.-H."/>
            <person name="Larsson T."/>
            <person name="Lv J."/>
            <person name="Arendt D."/>
            <person name="Savage R."/>
            <person name="Osoegawa K."/>
            <person name="de Jong P."/>
            <person name="Lindberg D.R."/>
            <person name="Seaver E.C."/>
            <person name="Weisblat D.A."/>
            <person name="Putnam N.H."/>
            <person name="Grigoriev I.V."/>
            <person name="Rokhsar D.S."/>
        </authorList>
    </citation>
    <scope>NUCLEOTIDE SEQUENCE</scope>
    <source>
        <strain evidence="18">I ESC-2004</strain>
    </source>
</reference>
<keyword evidence="4" id="KW-0227">DNA damage</keyword>
<keyword evidence="10" id="KW-0539">Nucleus</keyword>
<evidence type="ECO:0000313" key="16">
    <source>
        <dbReference type="EMBL" id="ELU03433.1"/>
    </source>
</evidence>
<evidence type="ECO:0000256" key="8">
    <source>
        <dbReference type="ARBA" id="ARBA00023125"/>
    </source>
</evidence>
<dbReference type="OrthoDB" id="413460at2759"/>
<dbReference type="PANTHER" id="PTHR45629">
    <property type="entry name" value="SNF2/RAD54 FAMILY MEMBER"/>
    <property type="match status" value="1"/>
</dbReference>
<dbReference type="EMBL" id="AMQN01008440">
    <property type="status" value="NOT_ANNOTATED_CDS"/>
    <property type="molecule type" value="Genomic_DNA"/>
</dbReference>
<dbReference type="FunFam" id="3.40.50.10810:FF:000094">
    <property type="entry name" value="DNA excision repair protein ERCC-6"/>
    <property type="match status" value="1"/>
</dbReference>
<dbReference type="InterPro" id="IPR038718">
    <property type="entry name" value="SNF2-like_sf"/>
</dbReference>
<dbReference type="SUPFAM" id="SSF52540">
    <property type="entry name" value="P-loop containing nucleoside triphosphate hydrolases"/>
    <property type="match status" value="2"/>
</dbReference>
<evidence type="ECO:0000313" key="18">
    <source>
        <dbReference type="Proteomes" id="UP000014760"/>
    </source>
</evidence>
<dbReference type="GO" id="GO:0006283">
    <property type="term" value="P:transcription-coupled nucleotide-excision repair"/>
    <property type="evidence" value="ECO:0007669"/>
    <property type="project" value="TreeGrafter"/>
</dbReference>
<dbReference type="InterPro" id="IPR049730">
    <property type="entry name" value="SNF2/RAD54-like_C"/>
</dbReference>
<dbReference type="Proteomes" id="UP000014760">
    <property type="component" value="Unassembled WGS sequence"/>
</dbReference>
<dbReference type="GO" id="GO:0008094">
    <property type="term" value="F:ATP-dependent activity, acting on DNA"/>
    <property type="evidence" value="ECO:0007669"/>
    <property type="project" value="TreeGrafter"/>
</dbReference>
<dbReference type="SMART" id="SM00487">
    <property type="entry name" value="DEXDc"/>
    <property type="match status" value="1"/>
</dbReference>
<comment type="subcellular location">
    <subcellularLocation>
        <location evidence="1">Nucleus</location>
    </subcellularLocation>
</comment>
<dbReference type="AlphaFoldDB" id="R7UI37"/>
<feature type="domain" description="Helicase C-terminal" evidence="15">
    <location>
        <begin position="323"/>
        <end position="482"/>
    </location>
</feature>
<dbReference type="InterPro" id="IPR001650">
    <property type="entry name" value="Helicase_C-like"/>
</dbReference>
<keyword evidence="3" id="KW-0547">Nucleotide-binding</keyword>
<dbReference type="CDD" id="cd22254">
    <property type="entry name" value="CSB_WHD"/>
    <property type="match status" value="1"/>
</dbReference>
<keyword evidence="9" id="KW-0234">DNA repair</keyword>
<dbReference type="GO" id="GO:0005634">
    <property type="term" value="C:nucleus"/>
    <property type="evidence" value="ECO:0007669"/>
    <property type="project" value="UniProtKB-SubCell"/>
</dbReference>
<keyword evidence="18" id="KW-1185">Reference proteome</keyword>
<evidence type="ECO:0000256" key="4">
    <source>
        <dbReference type="ARBA" id="ARBA00022763"/>
    </source>
</evidence>
<evidence type="ECO:0000256" key="2">
    <source>
        <dbReference type="ARBA" id="ARBA00007025"/>
    </source>
</evidence>
<keyword evidence="5" id="KW-0378">Hydrolase</keyword>
<organism evidence="16">
    <name type="scientific">Capitella teleta</name>
    <name type="common">Polychaete worm</name>
    <dbReference type="NCBI Taxonomy" id="283909"/>
    <lineage>
        <taxon>Eukaryota</taxon>
        <taxon>Metazoa</taxon>
        <taxon>Spiralia</taxon>
        <taxon>Lophotrochozoa</taxon>
        <taxon>Annelida</taxon>
        <taxon>Polychaeta</taxon>
        <taxon>Sedentaria</taxon>
        <taxon>Scolecida</taxon>
        <taxon>Capitellidae</taxon>
        <taxon>Capitella</taxon>
    </lineage>
</organism>
<dbReference type="InterPro" id="IPR014001">
    <property type="entry name" value="Helicase_ATP-bd"/>
</dbReference>
<name>R7UI37_CAPTE</name>
<evidence type="ECO:0000259" key="14">
    <source>
        <dbReference type="PROSITE" id="PS51192"/>
    </source>
</evidence>
<dbReference type="EnsemblMetazoa" id="CapteT20149">
    <property type="protein sequence ID" value="CapteP20149"/>
    <property type="gene ID" value="CapteG20149"/>
</dbReference>
<sequence>MWELHCQKAGGILGDEMGLGKTIQVIAFLAGLENSQLALGRESRGLGPSLVICPTTVLHQWVKEFHKWWPQRRVAVLHHSGSYSGSEVNLIRSIIGAKGILVTAYSSVLLHQDLLLPQSWHYAILDEGHKIRNPNAQITVACKQLKTCHRVILSGSPVQNNLKELWSLFDFIFPGKLGTLPDFMQHFSVPIVQGGYSNATQVAVQTAYKCACVLRDTINPYLLRRMKADVKESLSLPAKNEQVLFCRLTEHQREVYKEYLDSKECNSILSGGFMVFPGLVTLRKVCNHPDLSTGGPSLFHVDDEEEEAAKKFGFWKRSGKMQVLDPLLRLWKKQNHRVLLFSQSRQMLEILQSYVEERGYVYRRMDGGTPISARQPLINSFNEDPSVFIFLLTTRVGGLGINLTGANRVVIYDPDWNPSTDLQARERAWRIGQLKDVTVYRLLTAGTIEEKIYHRQIFKQFLTNRVLKDPKQRRFFKANDLYELFTLTDDDPKMQTETSAIFAGTGSKFEGERVKGLVKQSPFEAPAASDDEPESTQQQDDYVLRKLLKKTGMHSVLHHDRIMQSSKSDYALVEMEADRVAKEAAKALKASRSMCLQSGGAARGVATWTGQVGTGGAPNKPRFGKKKSVLVTESAQPVKSNDEHHFNGSVFLKDKSSDILSSADLLKRMQQRNLNPTELYRAEGSDEEGGLFSVDAQSAVQQDPNNLNLLTDLRNFLAVKCVTSGGAGTEELLTEFGDRVGPQQSAVFKAMLKEIAVLHKNSDSGVPKIWKLKPIFR</sequence>
<evidence type="ECO:0000256" key="9">
    <source>
        <dbReference type="ARBA" id="ARBA00023204"/>
    </source>
</evidence>
<protein>
    <recommendedName>
        <fullName evidence="11">DNA excision repair protein ERCC-6</fullName>
    </recommendedName>
    <alternativeName>
        <fullName evidence="12">ATP-dependent helicase ERCC6</fullName>
    </alternativeName>
    <alternativeName>
        <fullName evidence="13">Cockayne syndrome protein CSB</fullName>
    </alternativeName>
</protein>
<dbReference type="GO" id="GO:0004386">
    <property type="term" value="F:helicase activity"/>
    <property type="evidence" value="ECO:0007669"/>
    <property type="project" value="UniProtKB-KW"/>
</dbReference>
<keyword evidence="8" id="KW-0238">DNA-binding</keyword>
<gene>
    <name evidence="16" type="ORF">CAPTEDRAFT_20149</name>
</gene>
<dbReference type="PROSITE" id="PS51194">
    <property type="entry name" value="HELICASE_CTER"/>
    <property type="match status" value="1"/>
</dbReference>
<keyword evidence="7" id="KW-0067">ATP-binding</keyword>
<evidence type="ECO:0000256" key="6">
    <source>
        <dbReference type="ARBA" id="ARBA00022806"/>
    </source>
</evidence>
<dbReference type="InterPro" id="IPR027417">
    <property type="entry name" value="P-loop_NTPase"/>
</dbReference>
<dbReference type="OMA" id="DGVIWPY"/>
<keyword evidence="6" id="KW-0347">Helicase</keyword>
<evidence type="ECO:0000256" key="3">
    <source>
        <dbReference type="ARBA" id="ARBA00022741"/>
    </source>
</evidence>
<evidence type="ECO:0000256" key="5">
    <source>
        <dbReference type="ARBA" id="ARBA00022801"/>
    </source>
</evidence>
<dbReference type="HOGENOM" id="CLU_000315_7_3_1"/>
<dbReference type="CDD" id="cd18793">
    <property type="entry name" value="SF2_C_SNF"/>
    <property type="match status" value="1"/>
</dbReference>
<dbReference type="InterPro" id="IPR000330">
    <property type="entry name" value="SNF2_N"/>
</dbReference>
<dbReference type="PANTHER" id="PTHR45629:SF7">
    <property type="entry name" value="DNA EXCISION REPAIR PROTEIN ERCC-6-RELATED"/>
    <property type="match status" value="1"/>
</dbReference>
<dbReference type="Pfam" id="PF25875">
    <property type="entry name" value="WHD_Rad26_CSB"/>
    <property type="match status" value="1"/>
</dbReference>
<evidence type="ECO:0000259" key="15">
    <source>
        <dbReference type="PROSITE" id="PS51194"/>
    </source>
</evidence>
<dbReference type="STRING" id="283909.R7UI37"/>